<dbReference type="AlphaFoldDB" id="A0A0K9Q2P9"/>
<dbReference type="GO" id="GO:0006666">
    <property type="term" value="P:3-keto-sphinganine metabolic process"/>
    <property type="evidence" value="ECO:0000318"/>
    <property type="project" value="GO_Central"/>
</dbReference>
<feature type="transmembrane region" description="Helical" evidence="15">
    <location>
        <begin position="6"/>
        <end position="27"/>
    </location>
</feature>
<dbReference type="GO" id="GO:0047560">
    <property type="term" value="F:3-dehydrosphinganine reductase activity"/>
    <property type="evidence" value="ECO:0000318"/>
    <property type="project" value="GO_Central"/>
</dbReference>
<comment type="caution">
    <text evidence="16">The sequence shown here is derived from an EMBL/GenBank/DDBJ whole genome shotgun (WGS) entry which is preliminary data.</text>
</comment>
<keyword evidence="5" id="KW-0547">Nucleotide-binding</keyword>
<evidence type="ECO:0000256" key="7">
    <source>
        <dbReference type="ARBA" id="ARBA00022857"/>
    </source>
</evidence>
<proteinExistence type="inferred from homology"/>
<dbReference type="Gene3D" id="3.40.50.720">
    <property type="entry name" value="NAD(P)-binding Rossmann-like Domain"/>
    <property type="match status" value="1"/>
</dbReference>
<dbReference type="PANTHER" id="PTHR43550:SF3">
    <property type="entry name" value="3-KETODIHYDROSPHINGOSINE REDUCTASE"/>
    <property type="match status" value="1"/>
</dbReference>
<dbReference type="PRINTS" id="PR00081">
    <property type="entry name" value="GDHRDH"/>
</dbReference>
<keyword evidence="8" id="KW-0746">Sphingolipid metabolism</keyword>
<evidence type="ECO:0000256" key="1">
    <source>
        <dbReference type="ARBA" id="ARBA00004240"/>
    </source>
</evidence>
<dbReference type="OrthoDB" id="37659at2759"/>
<evidence type="ECO:0000256" key="8">
    <source>
        <dbReference type="ARBA" id="ARBA00022919"/>
    </source>
</evidence>
<dbReference type="OMA" id="PRQWGFF"/>
<evidence type="ECO:0000256" key="13">
    <source>
        <dbReference type="ARBA" id="ARBA00081952"/>
    </source>
</evidence>
<dbReference type="EMBL" id="LFYR01000252">
    <property type="protein sequence ID" value="KMZ74715.1"/>
    <property type="molecule type" value="Genomic_DNA"/>
</dbReference>
<keyword evidence="15" id="KW-0812">Transmembrane</keyword>
<dbReference type="Proteomes" id="UP000036987">
    <property type="component" value="Unassembled WGS sequence"/>
</dbReference>
<dbReference type="CDD" id="cd08939">
    <property type="entry name" value="KDSR-like_SDR_c"/>
    <property type="match status" value="1"/>
</dbReference>
<dbReference type="FunFam" id="3.40.50.720:FF:000165">
    <property type="entry name" value="3-ketodihydrosphingosine reductase"/>
    <property type="match status" value="1"/>
</dbReference>
<feature type="transmembrane region" description="Helical" evidence="15">
    <location>
        <begin position="265"/>
        <end position="283"/>
    </location>
</feature>
<keyword evidence="15" id="KW-1133">Transmembrane helix</keyword>
<dbReference type="InterPro" id="IPR036291">
    <property type="entry name" value="NAD(P)-bd_dom_sf"/>
</dbReference>
<keyword evidence="9" id="KW-0560">Oxidoreductase</keyword>
<comment type="similarity">
    <text evidence="4">Belongs to the short-chain dehydrogenases/reductases (SDR) family.</text>
</comment>
<evidence type="ECO:0000256" key="5">
    <source>
        <dbReference type="ARBA" id="ARBA00022741"/>
    </source>
</evidence>
<comment type="pathway">
    <text evidence="3">Sphingolipid metabolism.</text>
</comment>
<evidence type="ECO:0000256" key="4">
    <source>
        <dbReference type="ARBA" id="ARBA00006484"/>
    </source>
</evidence>
<evidence type="ECO:0000313" key="16">
    <source>
        <dbReference type="EMBL" id="KMZ74715.1"/>
    </source>
</evidence>
<dbReference type="PROSITE" id="PS00061">
    <property type="entry name" value="ADH_SHORT"/>
    <property type="match status" value="1"/>
</dbReference>
<keyword evidence="6" id="KW-0256">Endoplasmic reticulum</keyword>
<evidence type="ECO:0000256" key="2">
    <source>
        <dbReference type="ARBA" id="ARBA00004760"/>
    </source>
</evidence>
<dbReference type="GO" id="GO:0000166">
    <property type="term" value="F:nucleotide binding"/>
    <property type="evidence" value="ECO:0007669"/>
    <property type="project" value="UniProtKB-KW"/>
</dbReference>
<gene>
    <name evidence="16" type="ORF">ZOSMA_123G00630</name>
</gene>
<organism evidence="16 17">
    <name type="scientific">Zostera marina</name>
    <name type="common">Eelgrass</name>
    <dbReference type="NCBI Taxonomy" id="29655"/>
    <lineage>
        <taxon>Eukaryota</taxon>
        <taxon>Viridiplantae</taxon>
        <taxon>Streptophyta</taxon>
        <taxon>Embryophyta</taxon>
        <taxon>Tracheophyta</taxon>
        <taxon>Spermatophyta</taxon>
        <taxon>Magnoliopsida</taxon>
        <taxon>Liliopsida</taxon>
        <taxon>Zosteraceae</taxon>
        <taxon>Zostera</taxon>
    </lineage>
</organism>
<evidence type="ECO:0000256" key="12">
    <source>
        <dbReference type="ARBA" id="ARBA00050489"/>
    </source>
</evidence>
<dbReference type="GO" id="GO:0030148">
    <property type="term" value="P:sphingolipid biosynthetic process"/>
    <property type="evidence" value="ECO:0000318"/>
    <property type="project" value="GO_Central"/>
</dbReference>
<keyword evidence="17" id="KW-1185">Reference proteome</keyword>
<feature type="transmembrane region" description="Helical" evidence="15">
    <location>
        <begin position="289"/>
        <end position="314"/>
    </location>
</feature>
<dbReference type="InterPro" id="IPR045022">
    <property type="entry name" value="KDSR-like"/>
</dbReference>
<evidence type="ECO:0000313" key="17">
    <source>
        <dbReference type="Proteomes" id="UP000036987"/>
    </source>
</evidence>
<dbReference type="Pfam" id="PF00106">
    <property type="entry name" value="adh_short"/>
    <property type="match status" value="1"/>
</dbReference>
<sequence length="337" mass="36774">MASPFLFLIILIFLPFLLLFVVLIFLVRPSPAKIPIANRHVFITGGSSGIGFALALKTASEGARVSILARNRNKLEESRKAILLATGVEIGVYSADVRDPEAVQEVIDSVGEIDVLVVNHGVFLPRELDEEELEEVRFMVEVNVMGSFHVIKAALKGMKRRGTGRGPRSIAIMSSQAGQVGVYGYTAYCASKFALRGLGEALQQEVIEDDIHVSIIFPPDTKTPGLDLENSLRPDISRVIAGYSVEMKAESVAEKTLNGIKSGSFIVTCNFEGLMLSIATAGFSPQRSYIMAFCEILGASFMRFVGLCFVWNWYGIVKNCTAAATANKKIDREIMNV</sequence>
<name>A0A0K9Q2P9_ZOSMR</name>
<dbReference type="STRING" id="29655.A0A0K9Q2P9"/>
<comment type="subcellular location">
    <subcellularLocation>
        <location evidence="1">Endoplasmic reticulum</location>
    </subcellularLocation>
</comment>
<evidence type="ECO:0000256" key="10">
    <source>
        <dbReference type="ARBA" id="ARBA00023098"/>
    </source>
</evidence>
<protein>
    <recommendedName>
        <fullName evidence="11">3-dehydrosphinganine reductase</fullName>
        <ecNumber evidence="11">1.1.1.102</ecNumber>
    </recommendedName>
    <alternativeName>
        <fullName evidence="14">3-ketodihydrosphingosine reductase</fullName>
    </alternativeName>
    <alternativeName>
        <fullName evidence="13">3-ketosphinganine reductase</fullName>
    </alternativeName>
</protein>
<dbReference type="InterPro" id="IPR020904">
    <property type="entry name" value="Sc_DH/Rdtase_CS"/>
</dbReference>
<evidence type="ECO:0000256" key="11">
    <source>
        <dbReference type="ARBA" id="ARBA00026112"/>
    </source>
</evidence>
<dbReference type="SUPFAM" id="SSF51735">
    <property type="entry name" value="NAD(P)-binding Rossmann-fold domains"/>
    <property type="match status" value="1"/>
</dbReference>
<dbReference type="EC" id="1.1.1.102" evidence="11"/>
<evidence type="ECO:0000256" key="9">
    <source>
        <dbReference type="ARBA" id="ARBA00023002"/>
    </source>
</evidence>
<evidence type="ECO:0000256" key="14">
    <source>
        <dbReference type="ARBA" id="ARBA00083783"/>
    </source>
</evidence>
<comment type="catalytic activity">
    <reaction evidence="12">
        <text>sphinganine + NADP(+) = 3-oxosphinganine + NADPH + H(+)</text>
        <dbReference type="Rhea" id="RHEA:22640"/>
        <dbReference type="ChEBI" id="CHEBI:15378"/>
        <dbReference type="ChEBI" id="CHEBI:57783"/>
        <dbReference type="ChEBI" id="CHEBI:57817"/>
        <dbReference type="ChEBI" id="CHEBI:58299"/>
        <dbReference type="ChEBI" id="CHEBI:58349"/>
        <dbReference type="EC" id="1.1.1.102"/>
    </reaction>
</comment>
<evidence type="ECO:0000256" key="3">
    <source>
        <dbReference type="ARBA" id="ARBA00004991"/>
    </source>
</evidence>
<keyword evidence="7" id="KW-0521">NADP</keyword>
<dbReference type="PANTHER" id="PTHR43550">
    <property type="entry name" value="3-KETODIHYDROSPHINGOSINE REDUCTASE"/>
    <property type="match status" value="1"/>
</dbReference>
<keyword evidence="10" id="KW-0443">Lipid metabolism</keyword>
<keyword evidence="15" id="KW-0472">Membrane</keyword>
<evidence type="ECO:0000256" key="15">
    <source>
        <dbReference type="SAM" id="Phobius"/>
    </source>
</evidence>
<comment type="pathway">
    <text evidence="2">Lipid metabolism; sphingolipid metabolism.</text>
</comment>
<accession>A0A0K9Q2P9</accession>
<dbReference type="GO" id="GO:0005789">
    <property type="term" value="C:endoplasmic reticulum membrane"/>
    <property type="evidence" value="ECO:0000318"/>
    <property type="project" value="GO_Central"/>
</dbReference>
<dbReference type="InterPro" id="IPR002347">
    <property type="entry name" value="SDR_fam"/>
</dbReference>
<evidence type="ECO:0000256" key="6">
    <source>
        <dbReference type="ARBA" id="ARBA00022824"/>
    </source>
</evidence>
<reference evidence="17" key="1">
    <citation type="journal article" date="2016" name="Nature">
        <title>The genome of the seagrass Zostera marina reveals angiosperm adaptation to the sea.</title>
        <authorList>
            <person name="Olsen J.L."/>
            <person name="Rouze P."/>
            <person name="Verhelst B."/>
            <person name="Lin Y.-C."/>
            <person name="Bayer T."/>
            <person name="Collen J."/>
            <person name="Dattolo E."/>
            <person name="De Paoli E."/>
            <person name="Dittami S."/>
            <person name="Maumus F."/>
            <person name="Michel G."/>
            <person name="Kersting A."/>
            <person name="Lauritano C."/>
            <person name="Lohaus R."/>
            <person name="Toepel M."/>
            <person name="Tonon T."/>
            <person name="Vanneste K."/>
            <person name="Amirebrahimi M."/>
            <person name="Brakel J."/>
            <person name="Bostroem C."/>
            <person name="Chovatia M."/>
            <person name="Grimwood J."/>
            <person name="Jenkins J.W."/>
            <person name="Jueterbock A."/>
            <person name="Mraz A."/>
            <person name="Stam W.T."/>
            <person name="Tice H."/>
            <person name="Bornberg-Bauer E."/>
            <person name="Green P.J."/>
            <person name="Pearson G.A."/>
            <person name="Procaccini G."/>
            <person name="Duarte C.M."/>
            <person name="Schmutz J."/>
            <person name="Reusch T.B.H."/>
            <person name="Van de Peer Y."/>
        </authorList>
    </citation>
    <scope>NUCLEOTIDE SEQUENCE [LARGE SCALE GENOMIC DNA]</scope>
    <source>
        <strain evidence="17">cv. Finnish</strain>
    </source>
</reference>